<evidence type="ECO:0000256" key="1">
    <source>
        <dbReference type="SAM" id="MobiDB-lite"/>
    </source>
</evidence>
<name>A0A8R7PUV4_TRIUA</name>
<keyword evidence="3" id="KW-1185">Reference proteome</keyword>
<reference evidence="2" key="3">
    <citation type="submission" date="2022-06" db="UniProtKB">
        <authorList>
            <consortium name="EnsemblPlants"/>
        </authorList>
    </citation>
    <scope>IDENTIFICATION</scope>
</reference>
<evidence type="ECO:0000313" key="2">
    <source>
        <dbReference type="EnsemblPlants" id="TuG1812G0300003400.01.T01"/>
    </source>
</evidence>
<proteinExistence type="predicted"/>
<reference evidence="3" key="1">
    <citation type="journal article" date="2013" name="Nature">
        <title>Draft genome of the wheat A-genome progenitor Triticum urartu.</title>
        <authorList>
            <person name="Ling H.Q."/>
            <person name="Zhao S."/>
            <person name="Liu D."/>
            <person name="Wang J."/>
            <person name="Sun H."/>
            <person name="Zhang C."/>
            <person name="Fan H."/>
            <person name="Li D."/>
            <person name="Dong L."/>
            <person name="Tao Y."/>
            <person name="Gao C."/>
            <person name="Wu H."/>
            <person name="Li Y."/>
            <person name="Cui Y."/>
            <person name="Guo X."/>
            <person name="Zheng S."/>
            <person name="Wang B."/>
            <person name="Yu K."/>
            <person name="Liang Q."/>
            <person name="Yang W."/>
            <person name="Lou X."/>
            <person name="Chen J."/>
            <person name="Feng M."/>
            <person name="Jian J."/>
            <person name="Zhang X."/>
            <person name="Luo G."/>
            <person name="Jiang Y."/>
            <person name="Liu J."/>
            <person name="Wang Z."/>
            <person name="Sha Y."/>
            <person name="Zhang B."/>
            <person name="Wu H."/>
            <person name="Tang D."/>
            <person name="Shen Q."/>
            <person name="Xue P."/>
            <person name="Zou S."/>
            <person name="Wang X."/>
            <person name="Liu X."/>
            <person name="Wang F."/>
            <person name="Yang Y."/>
            <person name="An X."/>
            <person name="Dong Z."/>
            <person name="Zhang K."/>
            <person name="Zhang X."/>
            <person name="Luo M.C."/>
            <person name="Dvorak J."/>
            <person name="Tong Y."/>
            <person name="Wang J."/>
            <person name="Yang H."/>
            <person name="Li Z."/>
            <person name="Wang D."/>
            <person name="Zhang A."/>
            <person name="Wang J."/>
        </authorList>
    </citation>
    <scope>NUCLEOTIDE SEQUENCE</scope>
    <source>
        <strain evidence="3">cv. G1812</strain>
    </source>
</reference>
<accession>A0A8R7PUV4</accession>
<sequence>MPLRETKLSFYSVASPGTALPRSLAAWGRKILLSNRKFLEECHRSGSSGPNSMAIQSTTAVSSRNVWSSWT</sequence>
<organism evidence="2 3">
    <name type="scientific">Triticum urartu</name>
    <name type="common">Red wild einkorn</name>
    <name type="synonym">Crithodium urartu</name>
    <dbReference type="NCBI Taxonomy" id="4572"/>
    <lineage>
        <taxon>Eukaryota</taxon>
        <taxon>Viridiplantae</taxon>
        <taxon>Streptophyta</taxon>
        <taxon>Embryophyta</taxon>
        <taxon>Tracheophyta</taxon>
        <taxon>Spermatophyta</taxon>
        <taxon>Magnoliopsida</taxon>
        <taxon>Liliopsida</taxon>
        <taxon>Poales</taxon>
        <taxon>Poaceae</taxon>
        <taxon>BOP clade</taxon>
        <taxon>Pooideae</taxon>
        <taxon>Triticodae</taxon>
        <taxon>Triticeae</taxon>
        <taxon>Triticinae</taxon>
        <taxon>Triticum</taxon>
    </lineage>
</organism>
<dbReference type="AlphaFoldDB" id="A0A8R7PUV4"/>
<evidence type="ECO:0000313" key="3">
    <source>
        <dbReference type="Proteomes" id="UP000015106"/>
    </source>
</evidence>
<dbReference type="EnsemblPlants" id="TuG1812G0300003400.01.T01">
    <property type="protein sequence ID" value="TuG1812G0300003400.01.T01"/>
    <property type="gene ID" value="TuG1812G0300003400.01"/>
</dbReference>
<feature type="region of interest" description="Disordered" evidence="1">
    <location>
        <begin position="45"/>
        <end position="71"/>
    </location>
</feature>
<dbReference type="Proteomes" id="UP000015106">
    <property type="component" value="Chromosome 3"/>
</dbReference>
<dbReference type="Gramene" id="TuG1812G0300003400.01.T01">
    <property type="protein sequence ID" value="TuG1812G0300003400.01.T01"/>
    <property type="gene ID" value="TuG1812G0300003400.01"/>
</dbReference>
<protein>
    <submittedName>
        <fullName evidence="2">Uncharacterized protein</fullName>
    </submittedName>
</protein>
<reference evidence="2" key="2">
    <citation type="submission" date="2018-03" db="EMBL/GenBank/DDBJ databases">
        <title>The Triticum urartu genome reveals the dynamic nature of wheat genome evolution.</title>
        <authorList>
            <person name="Ling H."/>
            <person name="Ma B."/>
            <person name="Shi X."/>
            <person name="Liu H."/>
            <person name="Dong L."/>
            <person name="Sun H."/>
            <person name="Cao Y."/>
            <person name="Gao Q."/>
            <person name="Zheng S."/>
            <person name="Li Y."/>
            <person name="Yu Y."/>
            <person name="Du H."/>
            <person name="Qi M."/>
            <person name="Li Y."/>
            <person name="Yu H."/>
            <person name="Cui Y."/>
            <person name="Wang N."/>
            <person name="Chen C."/>
            <person name="Wu H."/>
            <person name="Zhao Y."/>
            <person name="Zhang J."/>
            <person name="Li Y."/>
            <person name="Zhou W."/>
            <person name="Zhang B."/>
            <person name="Hu W."/>
            <person name="Eijk M."/>
            <person name="Tang J."/>
            <person name="Witsenboer H."/>
            <person name="Zhao S."/>
            <person name="Li Z."/>
            <person name="Zhang A."/>
            <person name="Wang D."/>
            <person name="Liang C."/>
        </authorList>
    </citation>
    <scope>NUCLEOTIDE SEQUENCE [LARGE SCALE GENOMIC DNA]</scope>
    <source>
        <strain evidence="2">cv. G1812</strain>
    </source>
</reference>